<organism evidence="3 4">
    <name type="scientific">Trypanosoma theileri</name>
    <dbReference type="NCBI Taxonomy" id="67003"/>
    <lineage>
        <taxon>Eukaryota</taxon>
        <taxon>Discoba</taxon>
        <taxon>Euglenozoa</taxon>
        <taxon>Kinetoplastea</taxon>
        <taxon>Metakinetoplastina</taxon>
        <taxon>Trypanosomatida</taxon>
        <taxon>Trypanosomatidae</taxon>
        <taxon>Trypanosoma</taxon>
    </lineage>
</organism>
<dbReference type="EMBL" id="NBCO01000007">
    <property type="protein sequence ID" value="ORC90883.1"/>
    <property type="molecule type" value="Genomic_DNA"/>
</dbReference>
<sequence length="285" mass="32086">MQYSVCVATDLDGEKVNLRFLFDAYGPSVTQLLNRAIVAFNNLFHHCGIPRAFAASAAVVFNETQCTWDRLVRSTQLLHNSQVYLFQPDILDLPAVIPEPYEAQPLLGDAYVSPRREASDSPRAVGPAHYEPRPPFTHTSPVVLPHSNDTKKKGGLYKTASTGTMGSKSRYSKHAGEDRDYIGDDSTHATPFSTPKRGHNGTLVSSGRTILKGREHDSYSVSPLVQQPTEENYIIYSDGRKSILRDEREKIEHQWRLPLDEMRRSLKEETKQLERSISPVRLHLS</sequence>
<reference evidence="3 4" key="1">
    <citation type="submission" date="2017-03" db="EMBL/GenBank/DDBJ databases">
        <title>An alternative strategy for trypanosome survival in the mammalian bloodstream revealed through genome and transcriptome analysis of the ubiquitous bovine parasite Trypanosoma (Megatrypanum) theileri.</title>
        <authorList>
            <person name="Kelly S."/>
            <person name="Ivens A."/>
            <person name="Mott A."/>
            <person name="O'Neill E."/>
            <person name="Emms D."/>
            <person name="Macleod O."/>
            <person name="Voorheis P."/>
            <person name="Matthews J."/>
            <person name="Matthews K."/>
            <person name="Carrington M."/>
        </authorList>
    </citation>
    <scope>NUCLEOTIDE SEQUENCE [LARGE SCALE GENOMIC DNA]</scope>
    <source>
        <strain evidence="3">Edinburgh</strain>
    </source>
</reference>
<comment type="caution">
    <text evidence="3">The sequence shown here is derived from an EMBL/GenBank/DDBJ whole genome shotgun (WGS) entry which is preliminary data.</text>
</comment>
<evidence type="ECO:0000313" key="3">
    <source>
        <dbReference type="EMBL" id="ORC90883.1"/>
    </source>
</evidence>
<dbReference type="Gene3D" id="3.10.20.650">
    <property type="match status" value="1"/>
</dbReference>
<protein>
    <recommendedName>
        <fullName evidence="2">BILBO1 N-terminal domain-containing protein</fullName>
    </recommendedName>
</protein>
<dbReference type="Proteomes" id="UP000192257">
    <property type="component" value="Unassembled WGS sequence"/>
</dbReference>
<name>A0A1X0P2G1_9TRYP</name>
<dbReference type="VEuPathDB" id="TriTrypDB:TM35_000073070"/>
<evidence type="ECO:0000256" key="1">
    <source>
        <dbReference type="SAM" id="MobiDB-lite"/>
    </source>
</evidence>
<proteinExistence type="predicted"/>
<dbReference type="AlphaFoldDB" id="A0A1X0P2G1"/>
<feature type="domain" description="BILBO1 N-terminal" evidence="2">
    <location>
        <begin position="14"/>
        <end position="102"/>
    </location>
</feature>
<feature type="compositionally biased region" description="Basic and acidic residues" evidence="1">
    <location>
        <begin position="174"/>
        <end position="187"/>
    </location>
</feature>
<evidence type="ECO:0000313" key="4">
    <source>
        <dbReference type="Proteomes" id="UP000192257"/>
    </source>
</evidence>
<dbReference type="RefSeq" id="XP_028884949.1">
    <property type="nucleotide sequence ID" value="XM_029023753.1"/>
</dbReference>
<dbReference type="Pfam" id="PF18281">
    <property type="entry name" value="BILBO1_N"/>
    <property type="match status" value="1"/>
</dbReference>
<dbReference type="GeneID" id="39983533"/>
<feature type="region of interest" description="Disordered" evidence="1">
    <location>
        <begin position="117"/>
        <end position="201"/>
    </location>
</feature>
<keyword evidence="4" id="KW-1185">Reference proteome</keyword>
<dbReference type="OrthoDB" id="240624at2759"/>
<accession>A0A1X0P2G1</accession>
<evidence type="ECO:0000259" key="2">
    <source>
        <dbReference type="Pfam" id="PF18281"/>
    </source>
</evidence>
<dbReference type="InterPro" id="IPR040747">
    <property type="entry name" value="BILBO1_N"/>
</dbReference>
<gene>
    <name evidence="3" type="ORF">TM35_000073070</name>
</gene>
<feature type="compositionally biased region" description="Polar residues" evidence="1">
    <location>
        <begin position="159"/>
        <end position="169"/>
    </location>
</feature>